<accession>A0AAN6ZRZ7</accession>
<dbReference type="GeneID" id="87815762"/>
<evidence type="ECO:0000313" key="2">
    <source>
        <dbReference type="Proteomes" id="UP001302676"/>
    </source>
</evidence>
<dbReference type="AlphaFoldDB" id="A0AAN6ZRZ7"/>
<sequence length="84" mass="9645">MNKKNASSTVRDPIARKIKRLESEVAGWPSTYETELKRWLLSQPSVANGTAGTTLPQEIKNEISKYLQTKRIKQIEDEVMKKQK</sequence>
<dbReference type="RefSeq" id="XP_062641250.1">
    <property type="nucleotide sequence ID" value="XM_062779149.1"/>
</dbReference>
<proteinExistence type="predicted"/>
<dbReference type="Proteomes" id="UP001302676">
    <property type="component" value="Unassembled WGS sequence"/>
</dbReference>
<evidence type="ECO:0000313" key="1">
    <source>
        <dbReference type="EMBL" id="KAK4147879.1"/>
    </source>
</evidence>
<reference evidence="1" key="2">
    <citation type="submission" date="2023-05" db="EMBL/GenBank/DDBJ databases">
        <authorList>
            <consortium name="Lawrence Berkeley National Laboratory"/>
            <person name="Steindorff A."/>
            <person name="Hensen N."/>
            <person name="Bonometti L."/>
            <person name="Westerberg I."/>
            <person name="Brannstrom I.O."/>
            <person name="Guillou S."/>
            <person name="Cros-Aarteil S."/>
            <person name="Calhoun S."/>
            <person name="Haridas S."/>
            <person name="Kuo A."/>
            <person name="Mondo S."/>
            <person name="Pangilinan J."/>
            <person name="Riley R."/>
            <person name="Labutti K."/>
            <person name="Andreopoulos B."/>
            <person name="Lipzen A."/>
            <person name="Chen C."/>
            <person name="Yanf M."/>
            <person name="Daum C."/>
            <person name="Ng V."/>
            <person name="Clum A."/>
            <person name="Ohm R."/>
            <person name="Martin F."/>
            <person name="Silar P."/>
            <person name="Natvig D."/>
            <person name="Lalanne C."/>
            <person name="Gautier V."/>
            <person name="Ament-Velasquez S.L."/>
            <person name="Kruys A."/>
            <person name="Hutchinson M.I."/>
            <person name="Powell A.J."/>
            <person name="Barry K."/>
            <person name="Miller A.N."/>
            <person name="Grigoriev I.V."/>
            <person name="Debuchy R."/>
            <person name="Gladieux P."/>
            <person name="Thoren M.H."/>
            <person name="Johannesson H."/>
        </authorList>
    </citation>
    <scope>NUCLEOTIDE SEQUENCE</scope>
    <source>
        <strain evidence="1">CBS 141.50</strain>
    </source>
</reference>
<keyword evidence="2" id="KW-1185">Reference proteome</keyword>
<name>A0AAN6ZRZ7_9PEZI</name>
<dbReference type="EMBL" id="MU853555">
    <property type="protein sequence ID" value="KAK4147879.1"/>
    <property type="molecule type" value="Genomic_DNA"/>
</dbReference>
<protein>
    <submittedName>
        <fullName evidence="1">Uncharacterized protein</fullName>
    </submittedName>
</protein>
<comment type="caution">
    <text evidence="1">The sequence shown here is derived from an EMBL/GenBank/DDBJ whole genome shotgun (WGS) entry which is preliminary data.</text>
</comment>
<reference evidence="1" key="1">
    <citation type="journal article" date="2023" name="Mol. Phylogenet. Evol.">
        <title>Genome-scale phylogeny and comparative genomics of the fungal order Sordariales.</title>
        <authorList>
            <person name="Hensen N."/>
            <person name="Bonometti L."/>
            <person name="Westerberg I."/>
            <person name="Brannstrom I.O."/>
            <person name="Guillou S."/>
            <person name="Cros-Aarteil S."/>
            <person name="Calhoun S."/>
            <person name="Haridas S."/>
            <person name="Kuo A."/>
            <person name="Mondo S."/>
            <person name="Pangilinan J."/>
            <person name="Riley R."/>
            <person name="LaButti K."/>
            <person name="Andreopoulos B."/>
            <person name="Lipzen A."/>
            <person name="Chen C."/>
            <person name="Yan M."/>
            <person name="Daum C."/>
            <person name="Ng V."/>
            <person name="Clum A."/>
            <person name="Steindorff A."/>
            <person name="Ohm R.A."/>
            <person name="Martin F."/>
            <person name="Silar P."/>
            <person name="Natvig D.O."/>
            <person name="Lalanne C."/>
            <person name="Gautier V."/>
            <person name="Ament-Velasquez S.L."/>
            <person name="Kruys A."/>
            <person name="Hutchinson M.I."/>
            <person name="Powell A.J."/>
            <person name="Barry K."/>
            <person name="Miller A.N."/>
            <person name="Grigoriev I.V."/>
            <person name="Debuchy R."/>
            <person name="Gladieux P."/>
            <person name="Hiltunen Thoren M."/>
            <person name="Johannesson H."/>
        </authorList>
    </citation>
    <scope>NUCLEOTIDE SEQUENCE</scope>
    <source>
        <strain evidence="1">CBS 141.50</strain>
    </source>
</reference>
<organism evidence="1 2">
    <name type="scientific">Dichotomopilus funicola</name>
    <dbReference type="NCBI Taxonomy" id="1934379"/>
    <lineage>
        <taxon>Eukaryota</taxon>
        <taxon>Fungi</taxon>
        <taxon>Dikarya</taxon>
        <taxon>Ascomycota</taxon>
        <taxon>Pezizomycotina</taxon>
        <taxon>Sordariomycetes</taxon>
        <taxon>Sordariomycetidae</taxon>
        <taxon>Sordariales</taxon>
        <taxon>Chaetomiaceae</taxon>
        <taxon>Dichotomopilus</taxon>
    </lineage>
</organism>
<gene>
    <name evidence="1" type="ORF">C8A04DRAFT_24438</name>
</gene>